<reference evidence="1" key="1">
    <citation type="submission" date="2020-10" db="EMBL/GenBank/DDBJ databases">
        <title>Genome Sequence of Monilinia vaccinii-corymbosi Sheds Light on Mummy Berry Disease Infection of Blueberry and Mating Type.</title>
        <authorList>
            <person name="Yow A.G."/>
            <person name="Zhang Y."/>
            <person name="Bansal K."/>
            <person name="Eacker S.M."/>
            <person name="Sullivan S."/>
            <person name="Liachko I."/>
            <person name="Cubeta M.A."/>
            <person name="Rollins J.A."/>
            <person name="Ashrafi H."/>
        </authorList>
    </citation>
    <scope>NUCLEOTIDE SEQUENCE</scope>
    <source>
        <strain evidence="1">RL-1</strain>
    </source>
</reference>
<gene>
    <name evidence="1" type="ORF">DSL72_003980</name>
</gene>
<keyword evidence="2" id="KW-1185">Reference proteome</keyword>
<proteinExistence type="predicted"/>
<evidence type="ECO:0000313" key="2">
    <source>
        <dbReference type="Proteomes" id="UP000672032"/>
    </source>
</evidence>
<sequence>MASLIQLHQLCSTHLEDLDTDDDFVRSPVTGGAELYQRLLQVTQSESRKCKGTWLVRVIFGTSISNRLHNINQWVHRRYLHLYKGETALSNTKNNSHTHLADTNVLISTNYNL</sequence>
<dbReference type="Proteomes" id="UP000672032">
    <property type="component" value="Chromosome 1"/>
</dbReference>
<organism evidence="1 2">
    <name type="scientific">Monilinia vaccinii-corymbosi</name>
    <dbReference type="NCBI Taxonomy" id="61207"/>
    <lineage>
        <taxon>Eukaryota</taxon>
        <taxon>Fungi</taxon>
        <taxon>Dikarya</taxon>
        <taxon>Ascomycota</taxon>
        <taxon>Pezizomycotina</taxon>
        <taxon>Leotiomycetes</taxon>
        <taxon>Helotiales</taxon>
        <taxon>Sclerotiniaceae</taxon>
        <taxon>Monilinia</taxon>
    </lineage>
</organism>
<protein>
    <submittedName>
        <fullName evidence="1">Uncharacterized protein</fullName>
    </submittedName>
</protein>
<dbReference type="EMBL" id="CP063405">
    <property type="protein sequence ID" value="QSZ29466.1"/>
    <property type="molecule type" value="Genomic_DNA"/>
</dbReference>
<dbReference type="AlphaFoldDB" id="A0A8A3P2R8"/>
<accession>A0A8A3P2R8</accession>
<name>A0A8A3P2R8_9HELO</name>
<evidence type="ECO:0000313" key="1">
    <source>
        <dbReference type="EMBL" id="QSZ29466.1"/>
    </source>
</evidence>